<evidence type="ECO:0000256" key="13">
    <source>
        <dbReference type="ARBA" id="ARBA00023136"/>
    </source>
</evidence>
<comment type="function">
    <text evidence="17">The heterodimer glycoprotein H-glycoprotein L is required for the fusion of viral and plasma membranes leading to virus entry into the host cell. Acts as a functional inhibitor of gH and maintains gH in an inhibited form. Upon binding to host integrins, gL dissociates from gH leading to activation of the viral fusion glycoproteins gB and gH.</text>
</comment>
<keyword evidence="3 17" id="KW-1169">Fusion of virus membrane with host cell membrane</keyword>
<evidence type="ECO:0000256" key="3">
    <source>
        <dbReference type="ARBA" id="ARBA00022521"/>
    </source>
</evidence>
<evidence type="ECO:0000256" key="7">
    <source>
        <dbReference type="ARBA" id="ARBA00022729"/>
    </source>
</evidence>
<evidence type="ECO:0000256" key="10">
    <source>
        <dbReference type="ARBA" id="ARBA00022844"/>
    </source>
</evidence>
<evidence type="ECO:0000256" key="14">
    <source>
        <dbReference type="ARBA" id="ARBA00023157"/>
    </source>
</evidence>
<dbReference type="InterPro" id="IPR002689">
    <property type="entry name" value="Cytomegalo_gL"/>
</dbReference>
<dbReference type="GO" id="GO:0019064">
    <property type="term" value="P:fusion of virus membrane with host plasma membrane"/>
    <property type="evidence" value="ECO:0007669"/>
    <property type="project" value="UniProtKB-UniRule"/>
</dbReference>
<evidence type="ECO:0000256" key="12">
    <source>
        <dbReference type="ARBA" id="ARBA00022879"/>
    </source>
</evidence>
<dbReference type="HAMAP" id="MF_04036">
    <property type="entry name" value="HSV_GL_betahv"/>
    <property type="match status" value="1"/>
</dbReference>
<keyword evidence="2 17" id="KW-1032">Host cell membrane</keyword>
<protein>
    <recommendedName>
        <fullName evidence="17">Envelope glycoprotein L</fullName>
        <shortName evidence="17">gL</shortName>
    </recommendedName>
</protein>
<keyword evidence="4" id="KW-0945">Host-virus interaction</keyword>
<keyword evidence="6 17" id="KW-1162">Viral penetration into host cytoplasm</keyword>
<keyword evidence="16 17" id="KW-1160">Virus entry into host cell</keyword>
<dbReference type="GO" id="GO:0020002">
    <property type="term" value="C:host cell plasma membrane"/>
    <property type="evidence" value="ECO:0007669"/>
    <property type="project" value="UniProtKB-SubCell"/>
</dbReference>
<keyword evidence="5" id="KW-1234">Viral attachment to host entry receptor</keyword>
<evidence type="ECO:0000256" key="15">
    <source>
        <dbReference type="ARBA" id="ARBA00023180"/>
    </source>
</evidence>
<dbReference type="Pfam" id="PF01801">
    <property type="entry name" value="Cytomega_gL"/>
    <property type="match status" value="1"/>
</dbReference>
<dbReference type="GO" id="GO:0046718">
    <property type="term" value="P:symbiont entry into host cell"/>
    <property type="evidence" value="ECO:0007669"/>
    <property type="project" value="UniProtKB-KW"/>
</dbReference>
<sequence>MCRRPDCGFSFSPGPVILLWCCLLLPIVSSAAVSVAPTAAEKVPAECPELTRRCLLGEVFQGDKYESWLRPLVNVTGRDGPLSQLIRYRPVTPEAANSVLLDDAFLDTLALLYNNPDQLRALLTLLSSDTAPRWMTVMRGYSECGDGSPAVYTCVDDLCRGYDLTQLSYGRNIFTEHVLGFELVPPSLFNVVVAIRNEATRTNRAVRLPVSTAAAPEGITLFYGLYNAGEGILPASPAGPAAATPPR</sequence>
<evidence type="ECO:0000256" key="1">
    <source>
        <dbReference type="ARBA" id="ARBA00022506"/>
    </source>
</evidence>
<keyword evidence="13 17" id="KW-0472">Membrane</keyword>
<evidence type="ECO:0000256" key="9">
    <source>
        <dbReference type="ARBA" id="ARBA00022812"/>
    </source>
</evidence>
<organism evidence="18">
    <name type="scientific">Human cytomegalovirus</name>
    <name type="common">HHV-5</name>
    <name type="synonym">Human herpesvirus 5</name>
    <dbReference type="NCBI Taxonomy" id="10359"/>
    <lineage>
        <taxon>Viruses</taxon>
        <taxon>Duplodnaviria</taxon>
        <taxon>Heunggongvirae</taxon>
        <taxon>Peploviricota</taxon>
        <taxon>Herviviricetes</taxon>
        <taxon>Herpesvirales</taxon>
        <taxon>Orthoherpesviridae</taxon>
        <taxon>Betaherpesvirinae</taxon>
        <taxon>Cytomegalovirus</taxon>
        <taxon>Cytomegalovirus humanbeta5</taxon>
    </lineage>
</organism>
<comment type="subcellular location">
    <subcellularLocation>
        <location evidence="17">Virion membrane</location>
        <topology evidence="17">Peripheral membrane protein</topology>
        <orientation evidence="17">Extracellular side</orientation>
    </subcellularLocation>
    <subcellularLocation>
        <location evidence="17">Host cell membrane</location>
        <topology evidence="17">Peripheral membrane protein</topology>
        <orientation evidence="17">Extracellular side</orientation>
    </subcellularLocation>
    <subcellularLocation>
        <location evidence="17">Host Golgi apparatus</location>
        <location evidence="17">Host trans-Golgi network</location>
    </subcellularLocation>
    <text evidence="17">gL associates with the extravirion surface through its binding to gH. During virion morphogenesis, this protein probably accumulates in the host trans-Golgi where secondary envelopment occurs.</text>
</comment>
<accession>D6NSB7</accession>
<dbReference type="PROSITE" id="PS52025">
    <property type="entry name" value="GL_BHV"/>
    <property type="match status" value="1"/>
</dbReference>
<comment type="subunit">
    <text evidence="17">Interacts with glycoprotein H (gH); this interaction is necessary for the correct processing and cell surface expression of gH.</text>
</comment>
<dbReference type="EMBL" id="GU585482">
    <property type="protein sequence ID" value="ADG34192.1"/>
    <property type="molecule type" value="mRNA"/>
</dbReference>
<gene>
    <name evidence="18" type="primary">UL115</name>
    <name evidence="17" type="synonym">gL</name>
</gene>
<evidence type="ECO:0000256" key="11">
    <source>
        <dbReference type="ARBA" id="ARBA00022870"/>
    </source>
</evidence>
<dbReference type="GO" id="GO:0055036">
    <property type="term" value="C:virion membrane"/>
    <property type="evidence" value="ECO:0007669"/>
    <property type="project" value="UniProtKB-SubCell"/>
</dbReference>
<keyword evidence="11 17" id="KW-1043">Host membrane</keyword>
<keyword evidence="7" id="KW-0732">Signal</keyword>
<evidence type="ECO:0000256" key="8">
    <source>
        <dbReference type="ARBA" id="ARBA00022804"/>
    </source>
</evidence>
<keyword evidence="14" id="KW-1015">Disulfide bond</keyword>
<keyword evidence="10 17" id="KW-0946">Virion</keyword>
<keyword evidence="15 17" id="KW-0325">Glycoprotein</keyword>
<evidence type="ECO:0000256" key="17">
    <source>
        <dbReference type="HAMAP-Rule" id="MF_04036"/>
    </source>
</evidence>
<keyword evidence="8" id="KW-1161">Viral attachment to host cell</keyword>
<dbReference type="GO" id="GO:0019031">
    <property type="term" value="C:viral envelope"/>
    <property type="evidence" value="ECO:0007669"/>
    <property type="project" value="UniProtKB-UniRule"/>
</dbReference>
<keyword evidence="9 17" id="KW-1040">Host Golgi apparatus</keyword>
<organismHost>
    <name type="scientific">Homo sapiens</name>
    <name type="common">Human</name>
    <dbReference type="NCBI Taxonomy" id="9606"/>
</organismHost>
<name>D6NSB7_HCMV</name>
<evidence type="ECO:0000256" key="5">
    <source>
        <dbReference type="ARBA" id="ARBA00022587"/>
    </source>
</evidence>
<keyword evidence="12 17" id="KW-0261">Viral envelope protein</keyword>
<dbReference type="GO" id="GO:0098670">
    <property type="term" value="P:entry receptor-mediated virion attachment to host cell"/>
    <property type="evidence" value="ECO:0007669"/>
    <property type="project" value="UniProtKB-KW"/>
</dbReference>
<evidence type="ECO:0000256" key="4">
    <source>
        <dbReference type="ARBA" id="ARBA00022581"/>
    </source>
</evidence>
<reference evidence="18" key="1">
    <citation type="submission" date="2010-01" db="EMBL/GenBank/DDBJ databases">
        <authorList>
            <person name="Ma Y."/>
        </authorList>
    </citation>
    <scope>NUCLEOTIDE SEQUENCE</scope>
    <source>
        <strain evidence="18">HanF12</strain>
    </source>
</reference>
<dbReference type="GO" id="GO:0044177">
    <property type="term" value="C:host cell Golgi apparatus"/>
    <property type="evidence" value="ECO:0007669"/>
    <property type="project" value="UniProtKB-SubCell"/>
</dbReference>
<keyword evidence="1 17" id="KW-1168">Fusion of virus membrane with host membrane</keyword>
<proteinExistence type="evidence at transcript level"/>
<evidence type="ECO:0000256" key="16">
    <source>
        <dbReference type="ARBA" id="ARBA00023296"/>
    </source>
</evidence>
<evidence type="ECO:0000256" key="6">
    <source>
        <dbReference type="ARBA" id="ARBA00022595"/>
    </source>
</evidence>
<evidence type="ECO:0000313" key="18">
    <source>
        <dbReference type="EMBL" id="ADG34192.1"/>
    </source>
</evidence>
<evidence type="ECO:0000256" key="2">
    <source>
        <dbReference type="ARBA" id="ARBA00022511"/>
    </source>
</evidence>